<feature type="transmembrane region" description="Helical" evidence="8">
    <location>
        <begin position="195"/>
        <end position="214"/>
    </location>
</feature>
<dbReference type="RefSeq" id="WP_126699526.1">
    <property type="nucleotide sequence ID" value="NZ_RWKW01000033.1"/>
</dbReference>
<comment type="caution">
    <text evidence="9">The sequence shown here is derived from an EMBL/GenBank/DDBJ whole genome shotgun (WGS) entry which is preliminary data.</text>
</comment>
<organism evidence="9 10">
    <name type="scientific">Aquibium carbonis</name>
    <dbReference type="NCBI Taxonomy" id="2495581"/>
    <lineage>
        <taxon>Bacteria</taxon>
        <taxon>Pseudomonadati</taxon>
        <taxon>Pseudomonadota</taxon>
        <taxon>Alphaproteobacteria</taxon>
        <taxon>Hyphomicrobiales</taxon>
        <taxon>Phyllobacteriaceae</taxon>
        <taxon>Aquibium</taxon>
    </lineage>
</organism>
<keyword evidence="4" id="KW-1003">Cell membrane</keyword>
<feature type="transmembrane region" description="Helical" evidence="8">
    <location>
        <begin position="126"/>
        <end position="149"/>
    </location>
</feature>
<proteinExistence type="inferred from homology"/>
<protein>
    <submittedName>
        <fullName evidence="9">AEC family transporter</fullName>
    </submittedName>
</protein>
<evidence type="ECO:0000256" key="2">
    <source>
        <dbReference type="ARBA" id="ARBA00010145"/>
    </source>
</evidence>
<evidence type="ECO:0000256" key="6">
    <source>
        <dbReference type="ARBA" id="ARBA00022989"/>
    </source>
</evidence>
<feature type="transmembrane region" description="Helical" evidence="8">
    <location>
        <begin position="64"/>
        <end position="85"/>
    </location>
</feature>
<gene>
    <name evidence="9" type="ORF">EJC49_09210</name>
</gene>
<keyword evidence="5 8" id="KW-0812">Transmembrane</keyword>
<dbReference type="PANTHER" id="PTHR36838">
    <property type="entry name" value="AUXIN EFFLUX CARRIER FAMILY PROTEIN"/>
    <property type="match status" value="1"/>
</dbReference>
<dbReference type="GO" id="GO:0005886">
    <property type="term" value="C:plasma membrane"/>
    <property type="evidence" value="ECO:0007669"/>
    <property type="project" value="UniProtKB-SubCell"/>
</dbReference>
<accession>A0A429YYU9</accession>
<comment type="similarity">
    <text evidence="2">Belongs to the auxin efflux carrier (TC 2.A.69) family.</text>
</comment>
<keyword evidence="6 8" id="KW-1133">Transmembrane helix</keyword>
<feature type="transmembrane region" description="Helical" evidence="8">
    <location>
        <begin position="283"/>
        <end position="310"/>
    </location>
</feature>
<dbReference type="Gene3D" id="1.20.1530.20">
    <property type="match status" value="1"/>
</dbReference>
<dbReference type="Proteomes" id="UP000278398">
    <property type="component" value="Unassembled WGS sequence"/>
</dbReference>
<keyword evidence="7 8" id="KW-0472">Membrane</keyword>
<evidence type="ECO:0000313" key="10">
    <source>
        <dbReference type="Proteomes" id="UP000278398"/>
    </source>
</evidence>
<evidence type="ECO:0000313" key="9">
    <source>
        <dbReference type="EMBL" id="RST86642.1"/>
    </source>
</evidence>
<feature type="transmembrane region" description="Helical" evidence="8">
    <location>
        <begin position="39"/>
        <end position="57"/>
    </location>
</feature>
<evidence type="ECO:0000256" key="7">
    <source>
        <dbReference type="ARBA" id="ARBA00023136"/>
    </source>
</evidence>
<evidence type="ECO:0000256" key="1">
    <source>
        <dbReference type="ARBA" id="ARBA00004651"/>
    </source>
</evidence>
<keyword evidence="3" id="KW-0813">Transport</keyword>
<feature type="transmembrane region" description="Helical" evidence="8">
    <location>
        <begin position="226"/>
        <end position="249"/>
    </location>
</feature>
<dbReference type="EMBL" id="RWKW01000033">
    <property type="protein sequence ID" value="RST86642.1"/>
    <property type="molecule type" value="Genomic_DNA"/>
</dbReference>
<comment type="subcellular location">
    <subcellularLocation>
        <location evidence="1">Cell membrane</location>
        <topology evidence="1">Multi-pass membrane protein</topology>
    </subcellularLocation>
</comment>
<feature type="transmembrane region" description="Helical" evidence="8">
    <location>
        <begin position="161"/>
        <end position="183"/>
    </location>
</feature>
<dbReference type="Pfam" id="PF03547">
    <property type="entry name" value="Mem_trans"/>
    <property type="match status" value="1"/>
</dbReference>
<reference evidence="9 10" key="1">
    <citation type="submission" date="2018-12" db="EMBL/GenBank/DDBJ databases">
        <title>Mesorhizobium carbonis sp. nov., isolated from coal mine water.</title>
        <authorList>
            <person name="Xin W."/>
            <person name="Xu Z."/>
            <person name="Xiang F."/>
            <person name="Zhang J."/>
            <person name="Xi L."/>
            <person name="Liu J."/>
        </authorList>
    </citation>
    <scope>NUCLEOTIDE SEQUENCE [LARGE SCALE GENOMIC DNA]</scope>
    <source>
        <strain evidence="9 10">B2.3</strain>
    </source>
</reference>
<keyword evidence="10" id="KW-1185">Reference proteome</keyword>
<evidence type="ECO:0000256" key="4">
    <source>
        <dbReference type="ARBA" id="ARBA00022475"/>
    </source>
</evidence>
<dbReference type="AlphaFoldDB" id="A0A429YYU9"/>
<evidence type="ECO:0000256" key="8">
    <source>
        <dbReference type="SAM" id="Phobius"/>
    </source>
</evidence>
<dbReference type="GO" id="GO:0055085">
    <property type="term" value="P:transmembrane transport"/>
    <property type="evidence" value="ECO:0007669"/>
    <property type="project" value="InterPro"/>
</dbReference>
<dbReference type="InterPro" id="IPR038770">
    <property type="entry name" value="Na+/solute_symporter_sf"/>
</dbReference>
<dbReference type="InterPro" id="IPR004776">
    <property type="entry name" value="Mem_transp_PIN-like"/>
</dbReference>
<name>A0A429YYU9_9HYPH</name>
<evidence type="ECO:0000256" key="3">
    <source>
        <dbReference type="ARBA" id="ARBA00022448"/>
    </source>
</evidence>
<dbReference type="PANTHER" id="PTHR36838:SF4">
    <property type="entry name" value="AUXIN EFFLUX CARRIER FAMILY PROTEIN"/>
    <property type="match status" value="1"/>
</dbReference>
<sequence length="312" mass="33394">MIATFESILPIFLLIAAGHLLRRIRLVDDAAWPGLEQLGYWFLYPALLFVTIYNADFSGLEWNGMLAALAIAVAVTGVLTALLWLPLRRYGLATAGEFSSIFQTSVRWNGFMALAIADKIFPQEGAAVVALVMAFIIVPINIESVIVVSRFANRDANWGRILRTIALNPLIIASLAGVILRFFPLGLYEPLNETLGLIGRAALGMGLLTIGAGLRLSDTLRPRLPVLLPVAIKLVAFPALLISLAWSLGVTGPQLEYLALCAAVPTAMNGYLLARQLGGDAELYAAVTTVQTAAAFFTIPAVLAITGYVVSG</sequence>
<dbReference type="OrthoDB" id="9805563at2"/>
<evidence type="ECO:0000256" key="5">
    <source>
        <dbReference type="ARBA" id="ARBA00022692"/>
    </source>
</evidence>